<feature type="non-terminal residue" evidence="2">
    <location>
        <position position="167"/>
    </location>
</feature>
<dbReference type="Proteomes" id="UP001642484">
    <property type="component" value="Unassembled WGS sequence"/>
</dbReference>
<comment type="caution">
    <text evidence="2">The sequence shown here is derived from an EMBL/GenBank/DDBJ whole genome shotgun (WGS) entry which is preliminary data.</text>
</comment>
<dbReference type="EMBL" id="CAXAMN010005509">
    <property type="protein sequence ID" value="CAK9014005.1"/>
    <property type="molecule type" value="Genomic_DNA"/>
</dbReference>
<protein>
    <submittedName>
        <fullName evidence="2">Uncharacterized protein</fullName>
    </submittedName>
</protein>
<proteinExistence type="predicted"/>
<organism evidence="2 3">
    <name type="scientific">Durusdinium trenchii</name>
    <dbReference type="NCBI Taxonomy" id="1381693"/>
    <lineage>
        <taxon>Eukaryota</taxon>
        <taxon>Sar</taxon>
        <taxon>Alveolata</taxon>
        <taxon>Dinophyceae</taxon>
        <taxon>Suessiales</taxon>
        <taxon>Symbiodiniaceae</taxon>
        <taxon>Durusdinium</taxon>
    </lineage>
</organism>
<evidence type="ECO:0000313" key="3">
    <source>
        <dbReference type="Proteomes" id="UP001642484"/>
    </source>
</evidence>
<keyword evidence="3" id="KW-1185">Reference proteome</keyword>
<reference evidence="2 3" key="1">
    <citation type="submission" date="2024-02" db="EMBL/GenBank/DDBJ databases">
        <authorList>
            <person name="Chen Y."/>
            <person name="Shah S."/>
            <person name="Dougan E. K."/>
            <person name="Thang M."/>
            <person name="Chan C."/>
        </authorList>
    </citation>
    <scope>NUCLEOTIDE SEQUENCE [LARGE SCALE GENOMIC DNA]</scope>
</reference>
<sequence length="167" mass="19138">ALRGDVPSGHLTKPASHDGLKGSEYPAIARHRNQLLRFKSSDSMPRPSTGHSTVRAKAFFILLLLGGHEAVRIHEDVNLTALTYQNEDPMWEKVYRDMNKDCYWERTWGYCYGDGCVWKPFALDFRPHEGSCRKSDKYLLKTDPHNSMQMFAGILKAKSEKYAKNCQ</sequence>
<evidence type="ECO:0000313" key="2">
    <source>
        <dbReference type="EMBL" id="CAK9014005.1"/>
    </source>
</evidence>
<evidence type="ECO:0000256" key="1">
    <source>
        <dbReference type="SAM" id="MobiDB-lite"/>
    </source>
</evidence>
<gene>
    <name evidence="2" type="ORF">CCMP2556_LOCUS11504</name>
</gene>
<name>A0ABP0JHY1_9DINO</name>
<feature type="non-terminal residue" evidence="2">
    <location>
        <position position="1"/>
    </location>
</feature>
<accession>A0ABP0JHY1</accession>
<feature type="region of interest" description="Disordered" evidence="1">
    <location>
        <begin position="1"/>
        <end position="23"/>
    </location>
</feature>